<organism evidence="1 2">
    <name type="scientific">Amblyomma americanum</name>
    <name type="common">Lone star tick</name>
    <dbReference type="NCBI Taxonomy" id="6943"/>
    <lineage>
        <taxon>Eukaryota</taxon>
        <taxon>Metazoa</taxon>
        <taxon>Ecdysozoa</taxon>
        <taxon>Arthropoda</taxon>
        <taxon>Chelicerata</taxon>
        <taxon>Arachnida</taxon>
        <taxon>Acari</taxon>
        <taxon>Parasitiformes</taxon>
        <taxon>Ixodida</taxon>
        <taxon>Ixodoidea</taxon>
        <taxon>Ixodidae</taxon>
        <taxon>Amblyomminae</taxon>
        <taxon>Amblyomma</taxon>
    </lineage>
</organism>
<evidence type="ECO:0000313" key="1">
    <source>
        <dbReference type="EMBL" id="KAK8757700.1"/>
    </source>
</evidence>
<keyword evidence="2" id="KW-1185">Reference proteome</keyword>
<gene>
    <name evidence="1" type="ORF">V5799_004669</name>
</gene>
<dbReference type="EMBL" id="JARKHS020034925">
    <property type="protein sequence ID" value="KAK8757700.1"/>
    <property type="molecule type" value="Genomic_DNA"/>
</dbReference>
<accession>A0AAQ4D5G0</accession>
<name>A0AAQ4D5G0_AMBAM</name>
<protein>
    <submittedName>
        <fullName evidence="1">Uncharacterized protein</fullName>
    </submittedName>
</protein>
<sequence length="88" mass="9639">MGKTSTSTWESTATAFTLLPLGSIHEQYGSKELLCVNVATSLHTNTTSKNIRKKKTSSTTKDATAYRKGLLWTAAANKKKKEEIKCCV</sequence>
<evidence type="ECO:0000313" key="2">
    <source>
        <dbReference type="Proteomes" id="UP001321473"/>
    </source>
</evidence>
<dbReference type="AlphaFoldDB" id="A0AAQ4D5G0"/>
<reference evidence="1 2" key="1">
    <citation type="journal article" date="2023" name="Arcadia Sci">
        <title>De novo assembly of a long-read Amblyomma americanum tick genome.</title>
        <authorList>
            <person name="Chou S."/>
            <person name="Poskanzer K.E."/>
            <person name="Rollins M."/>
            <person name="Thuy-Boun P.S."/>
        </authorList>
    </citation>
    <scope>NUCLEOTIDE SEQUENCE [LARGE SCALE GENOMIC DNA]</scope>
    <source>
        <strain evidence="1">F_SG_1</strain>
        <tissue evidence="1">Salivary glands</tissue>
    </source>
</reference>
<dbReference type="Proteomes" id="UP001321473">
    <property type="component" value="Unassembled WGS sequence"/>
</dbReference>
<comment type="caution">
    <text evidence="1">The sequence shown here is derived from an EMBL/GenBank/DDBJ whole genome shotgun (WGS) entry which is preliminary data.</text>
</comment>
<proteinExistence type="predicted"/>